<dbReference type="AlphaFoldDB" id="A0A2P6VMH5"/>
<keyword evidence="3" id="KW-1185">Reference proteome</keyword>
<feature type="region of interest" description="Disordered" evidence="1">
    <location>
        <begin position="79"/>
        <end position="103"/>
    </location>
</feature>
<evidence type="ECO:0000313" key="2">
    <source>
        <dbReference type="EMBL" id="PSC75290.1"/>
    </source>
</evidence>
<proteinExistence type="predicted"/>
<accession>A0A2P6VMH5</accession>
<reference evidence="2 3" key="1">
    <citation type="journal article" date="2018" name="Plant J.">
        <title>Genome sequences of Chlorella sorokiniana UTEX 1602 and Micractinium conductrix SAG 241.80: implications to maltose excretion by a green alga.</title>
        <authorList>
            <person name="Arriola M.B."/>
            <person name="Velmurugan N."/>
            <person name="Zhang Y."/>
            <person name="Plunkett M.H."/>
            <person name="Hondzo H."/>
            <person name="Barney B.M."/>
        </authorList>
    </citation>
    <scope>NUCLEOTIDE SEQUENCE [LARGE SCALE GENOMIC DNA]</scope>
    <source>
        <strain evidence="2 3">SAG 241.80</strain>
    </source>
</reference>
<dbReference type="OrthoDB" id="512370at2759"/>
<protein>
    <submittedName>
        <fullName evidence="2">Uncharacterized protein</fullName>
    </submittedName>
</protein>
<comment type="caution">
    <text evidence="2">The sequence shown here is derived from an EMBL/GenBank/DDBJ whole genome shotgun (WGS) entry which is preliminary data.</text>
</comment>
<sequence>MPRLSVYVDQQAHGGAPAVSSAAAAAAGPPPPSPAVSPSALRAAGPAGQQLPAKATQEQQHVAVAAKLQEDYAKRLREHGPRTFRWADGSLRPERPQPQPHTVANRQRWAQLVRHCRTHGGDRAFERQGQSLRHGLGVSHQQHADFLGSIGLETEMDAAGVHRGAVPGLPSPLDEPDHCFNTYYKEGAEAVFKERRGRLL</sequence>
<feature type="compositionally biased region" description="Low complexity" evidence="1">
    <location>
        <begin position="14"/>
        <end position="27"/>
    </location>
</feature>
<evidence type="ECO:0000256" key="1">
    <source>
        <dbReference type="SAM" id="MobiDB-lite"/>
    </source>
</evidence>
<feature type="region of interest" description="Disordered" evidence="1">
    <location>
        <begin position="1"/>
        <end position="56"/>
    </location>
</feature>
<dbReference type="Proteomes" id="UP000239649">
    <property type="component" value="Unassembled WGS sequence"/>
</dbReference>
<dbReference type="EMBL" id="LHPF02000002">
    <property type="protein sequence ID" value="PSC75290.1"/>
    <property type="molecule type" value="Genomic_DNA"/>
</dbReference>
<organism evidence="2 3">
    <name type="scientific">Micractinium conductrix</name>
    <dbReference type="NCBI Taxonomy" id="554055"/>
    <lineage>
        <taxon>Eukaryota</taxon>
        <taxon>Viridiplantae</taxon>
        <taxon>Chlorophyta</taxon>
        <taxon>core chlorophytes</taxon>
        <taxon>Trebouxiophyceae</taxon>
        <taxon>Chlorellales</taxon>
        <taxon>Chlorellaceae</taxon>
        <taxon>Chlorella clade</taxon>
        <taxon>Micractinium</taxon>
    </lineage>
</organism>
<evidence type="ECO:0000313" key="3">
    <source>
        <dbReference type="Proteomes" id="UP000239649"/>
    </source>
</evidence>
<gene>
    <name evidence="2" type="ORF">C2E20_1635</name>
</gene>
<name>A0A2P6VMH5_9CHLO</name>